<organism evidence="4 5">
    <name type="scientific">Stephania japonica</name>
    <dbReference type="NCBI Taxonomy" id="461633"/>
    <lineage>
        <taxon>Eukaryota</taxon>
        <taxon>Viridiplantae</taxon>
        <taxon>Streptophyta</taxon>
        <taxon>Embryophyta</taxon>
        <taxon>Tracheophyta</taxon>
        <taxon>Spermatophyta</taxon>
        <taxon>Magnoliopsida</taxon>
        <taxon>Ranunculales</taxon>
        <taxon>Menispermaceae</taxon>
        <taxon>Menispermoideae</taxon>
        <taxon>Cissampelideae</taxon>
        <taxon>Stephania</taxon>
    </lineage>
</organism>
<protein>
    <recommendedName>
        <fullName evidence="3">Apple domain-containing protein</fullName>
    </recommendedName>
</protein>
<dbReference type="InterPro" id="IPR000858">
    <property type="entry name" value="S_locus_glycoprot_dom"/>
</dbReference>
<dbReference type="PROSITE" id="PS50948">
    <property type="entry name" value="PAN"/>
    <property type="match status" value="1"/>
</dbReference>
<evidence type="ECO:0000313" key="5">
    <source>
        <dbReference type="Proteomes" id="UP001417504"/>
    </source>
</evidence>
<dbReference type="AlphaFoldDB" id="A0AAP0HHX3"/>
<name>A0AAP0HHX3_9MAGN</name>
<dbReference type="CDD" id="cd01098">
    <property type="entry name" value="PAN_AP_plant"/>
    <property type="match status" value="1"/>
</dbReference>
<dbReference type="Proteomes" id="UP001417504">
    <property type="component" value="Unassembled WGS sequence"/>
</dbReference>
<evidence type="ECO:0000256" key="1">
    <source>
        <dbReference type="ARBA" id="ARBA00022729"/>
    </source>
</evidence>
<evidence type="ECO:0000313" key="4">
    <source>
        <dbReference type="EMBL" id="KAK9085006.1"/>
    </source>
</evidence>
<comment type="caution">
    <text evidence="4">The sequence shown here is derived from an EMBL/GenBank/DDBJ whole genome shotgun (WGS) entry which is preliminary data.</text>
</comment>
<keyword evidence="5" id="KW-1185">Reference proteome</keyword>
<proteinExistence type="predicted"/>
<reference evidence="4 5" key="1">
    <citation type="submission" date="2024-01" db="EMBL/GenBank/DDBJ databases">
        <title>Genome assemblies of Stephania.</title>
        <authorList>
            <person name="Yang L."/>
        </authorList>
    </citation>
    <scope>NUCLEOTIDE SEQUENCE [LARGE SCALE GENOMIC DNA]</scope>
    <source>
        <strain evidence="4">QJT</strain>
        <tissue evidence="4">Leaf</tissue>
    </source>
</reference>
<dbReference type="GO" id="GO:0048544">
    <property type="term" value="P:recognition of pollen"/>
    <property type="evidence" value="ECO:0007669"/>
    <property type="project" value="InterPro"/>
</dbReference>
<dbReference type="Pfam" id="PF00954">
    <property type="entry name" value="S_locus_glycop"/>
    <property type="match status" value="1"/>
</dbReference>
<dbReference type="PANTHER" id="PTHR32444">
    <property type="entry name" value="BULB-TYPE LECTIN DOMAIN-CONTAINING PROTEIN"/>
    <property type="match status" value="1"/>
</dbReference>
<dbReference type="SMART" id="SM00473">
    <property type="entry name" value="PAN_AP"/>
    <property type="match status" value="1"/>
</dbReference>
<dbReference type="EMBL" id="JBBNAE010000011">
    <property type="protein sequence ID" value="KAK9085006.1"/>
    <property type="molecule type" value="Genomic_DNA"/>
</dbReference>
<dbReference type="PANTHER" id="PTHR32444:SF63">
    <property type="entry name" value="G-TYPE LECTIN S-RECEPTOR-LIKE SERINE_THREONINE-PROTEIN KINASE RKS1"/>
    <property type="match status" value="1"/>
</dbReference>
<sequence>MLYLDELGFIRIPIWFEDTRKWRNVWSAPVDSCDNYGKCGEFGICNLNNAQICSCLPGFEPKISSDEYWKDGSHGCVRKREKGDGFLKLEKVKLPNTSNARVAMSLGIKDCEIKCRNNCSCTGYASVDVDGSGCFTWFGDLIDIREFIDGEHDLFVRVDAIELGKHY</sequence>
<gene>
    <name evidence="4" type="ORF">Sjap_025417</name>
</gene>
<dbReference type="Pfam" id="PF08276">
    <property type="entry name" value="PAN_2"/>
    <property type="match status" value="1"/>
</dbReference>
<dbReference type="InterPro" id="IPR003609">
    <property type="entry name" value="Pan_app"/>
</dbReference>
<evidence type="ECO:0000259" key="3">
    <source>
        <dbReference type="PROSITE" id="PS50948"/>
    </source>
</evidence>
<keyword evidence="2" id="KW-1015">Disulfide bond</keyword>
<feature type="domain" description="Apple" evidence="3">
    <location>
        <begin position="76"/>
        <end position="159"/>
    </location>
</feature>
<keyword evidence="1" id="KW-0732">Signal</keyword>
<evidence type="ECO:0000256" key="2">
    <source>
        <dbReference type="ARBA" id="ARBA00023157"/>
    </source>
</evidence>
<accession>A0AAP0HHX3</accession>